<gene>
    <name evidence="1" type="ORF">PIB30_079972</name>
</gene>
<dbReference type="EMBL" id="JASCZI010061565">
    <property type="protein sequence ID" value="MED6139027.1"/>
    <property type="molecule type" value="Genomic_DNA"/>
</dbReference>
<comment type="caution">
    <text evidence="1">The sequence shown here is derived from an EMBL/GenBank/DDBJ whole genome shotgun (WGS) entry which is preliminary data.</text>
</comment>
<evidence type="ECO:0000313" key="2">
    <source>
        <dbReference type="Proteomes" id="UP001341840"/>
    </source>
</evidence>
<sequence length="105" mass="11859">MKGFVYVVVLVVFRLTQVSLVSYWRYDMVYCLLGKLASGMLSDWVLRVKDIIQRQWSVCIVLIQRSANSVADPLAKNAATGQLTYSEWSSPSDDLLALLQKDIVT</sequence>
<evidence type="ECO:0000313" key="1">
    <source>
        <dbReference type="EMBL" id="MED6139027.1"/>
    </source>
</evidence>
<reference evidence="1 2" key="1">
    <citation type="journal article" date="2023" name="Plants (Basel)">
        <title>Bridging the Gap: Combining Genomics and Transcriptomics Approaches to Understand Stylosanthes scabra, an Orphan Legume from the Brazilian Caatinga.</title>
        <authorList>
            <person name="Ferreira-Neto J.R.C."/>
            <person name="da Silva M.D."/>
            <person name="Binneck E."/>
            <person name="de Melo N.F."/>
            <person name="da Silva R.H."/>
            <person name="de Melo A.L.T.M."/>
            <person name="Pandolfi V."/>
            <person name="Bustamante F.O."/>
            <person name="Brasileiro-Vidal A.C."/>
            <person name="Benko-Iseppon A.M."/>
        </authorList>
    </citation>
    <scope>NUCLEOTIDE SEQUENCE [LARGE SCALE GENOMIC DNA]</scope>
    <source>
        <tissue evidence="1">Leaves</tissue>
    </source>
</reference>
<organism evidence="1 2">
    <name type="scientific">Stylosanthes scabra</name>
    <dbReference type="NCBI Taxonomy" id="79078"/>
    <lineage>
        <taxon>Eukaryota</taxon>
        <taxon>Viridiplantae</taxon>
        <taxon>Streptophyta</taxon>
        <taxon>Embryophyta</taxon>
        <taxon>Tracheophyta</taxon>
        <taxon>Spermatophyta</taxon>
        <taxon>Magnoliopsida</taxon>
        <taxon>eudicotyledons</taxon>
        <taxon>Gunneridae</taxon>
        <taxon>Pentapetalae</taxon>
        <taxon>rosids</taxon>
        <taxon>fabids</taxon>
        <taxon>Fabales</taxon>
        <taxon>Fabaceae</taxon>
        <taxon>Papilionoideae</taxon>
        <taxon>50 kb inversion clade</taxon>
        <taxon>dalbergioids sensu lato</taxon>
        <taxon>Dalbergieae</taxon>
        <taxon>Pterocarpus clade</taxon>
        <taxon>Stylosanthes</taxon>
    </lineage>
</organism>
<accession>A0ABU6SRE8</accession>
<proteinExistence type="predicted"/>
<evidence type="ECO:0008006" key="3">
    <source>
        <dbReference type="Google" id="ProtNLM"/>
    </source>
</evidence>
<name>A0ABU6SRE8_9FABA</name>
<protein>
    <recommendedName>
        <fullName evidence="3">RNase H type-1 domain-containing protein</fullName>
    </recommendedName>
</protein>
<dbReference type="Proteomes" id="UP001341840">
    <property type="component" value="Unassembled WGS sequence"/>
</dbReference>
<keyword evidence="2" id="KW-1185">Reference proteome</keyword>